<name>A0A426YG31_ENSVE</name>
<evidence type="ECO:0000313" key="1">
    <source>
        <dbReference type="EMBL" id="RRT50695.1"/>
    </source>
</evidence>
<evidence type="ECO:0000313" key="2">
    <source>
        <dbReference type="Proteomes" id="UP000287651"/>
    </source>
</evidence>
<gene>
    <name evidence="1" type="ORF">B296_00047622</name>
</gene>
<protein>
    <submittedName>
        <fullName evidence="1">Uncharacterized protein</fullName>
    </submittedName>
</protein>
<dbReference type="Proteomes" id="UP000287651">
    <property type="component" value="Unassembled WGS sequence"/>
</dbReference>
<proteinExistence type="predicted"/>
<dbReference type="AlphaFoldDB" id="A0A426YG31"/>
<accession>A0A426YG31</accession>
<reference evidence="1 2" key="1">
    <citation type="journal article" date="2014" name="Agronomy (Basel)">
        <title>A Draft Genome Sequence for Ensete ventricosum, the Drought-Tolerant Tree Against Hunger.</title>
        <authorList>
            <person name="Harrison J."/>
            <person name="Moore K.A."/>
            <person name="Paszkiewicz K."/>
            <person name="Jones T."/>
            <person name="Grant M."/>
            <person name="Ambacheew D."/>
            <person name="Muzemil S."/>
            <person name="Studholme D.J."/>
        </authorList>
    </citation>
    <scope>NUCLEOTIDE SEQUENCE [LARGE SCALE GENOMIC DNA]</scope>
</reference>
<comment type="caution">
    <text evidence="1">The sequence shown here is derived from an EMBL/GenBank/DDBJ whole genome shotgun (WGS) entry which is preliminary data.</text>
</comment>
<organism evidence="1 2">
    <name type="scientific">Ensete ventricosum</name>
    <name type="common">Abyssinian banana</name>
    <name type="synonym">Musa ensete</name>
    <dbReference type="NCBI Taxonomy" id="4639"/>
    <lineage>
        <taxon>Eukaryota</taxon>
        <taxon>Viridiplantae</taxon>
        <taxon>Streptophyta</taxon>
        <taxon>Embryophyta</taxon>
        <taxon>Tracheophyta</taxon>
        <taxon>Spermatophyta</taxon>
        <taxon>Magnoliopsida</taxon>
        <taxon>Liliopsida</taxon>
        <taxon>Zingiberales</taxon>
        <taxon>Musaceae</taxon>
        <taxon>Ensete</taxon>
    </lineage>
</organism>
<sequence>MINYDRENSIVRGLAKVKSRHQAGANTMRLETCLECIGSIPKVLGAFQDGTKEFTGRRLRLVGRLLGIAEKLVGRVRSLIKLGGHVTDGIAERGRGINRQRKNKRWSRWPRTRGGMAGGAAGGDEVVGGGSNDAREIDIDMLLVLA</sequence>
<dbReference type="EMBL" id="AMZH03012617">
    <property type="protein sequence ID" value="RRT50695.1"/>
    <property type="molecule type" value="Genomic_DNA"/>
</dbReference>